<evidence type="ECO:0000313" key="4">
    <source>
        <dbReference type="EMBL" id="SIS94512.1"/>
    </source>
</evidence>
<dbReference type="PANTHER" id="PTHR46825:SF15">
    <property type="entry name" value="BETA-LACTAMASE-RELATED DOMAIN-CONTAINING PROTEIN"/>
    <property type="match status" value="1"/>
</dbReference>
<evidence type="ECO:0000259" key="2">
    <source>
        <dbReference type="Pfam" id="PF00144"/>
    </source>
</evidence>
<dbReference type="Pfam" id="PF00144">
    <property type="entry name" value="Beta-lactamase"/>
    <property type="match status" value="1"/>
</dbReference>
<feature type="signal peptide" evidence="1">
    <location>
        <begin position="1"/>
        <end position="24"/>
    </location>
</feature>
<dbReference type="SUPFAM" id="SSF56601">
    <property type="entry name" value="beta-lactamase/transpeptidase-like"/>
    <property type="match status" value="1"/>
</dbReference>
<dbReference type="InterPro" id="IPR021860">
    <property type="entry name" value="Peptidase_S12_Pab87-rel_C"/>
</dbReference>
<keyword evidence="1" id="KW-0732">Signal</keyword>
<dbReference type="InterPro" id="IPR001466">
    <property type="entry name" value="Beta-lactam-related"/>
</dbReference>
<protein>
    <submittedName>
        <fullName evidence="4">CubicO group peptidase, beta-lactamase class C family</fullName>
    </submittedName>
</protein>
<gene>
    <name evidence="4" type="ORF">SAMN05421789_11267</name>
</gene>
<dbReference type="Pfam" id="PF11954">
    <property type="entry name" value="DUF3471"/>
    <property type="match status" value="1"/>
</dbReference>
<dbReference type="AlphaFoldDB" id="A0A1N7N859"/>
<proteinExistence type="predicted"/>
<evidence type="ECO:0000313" key="5">
    <source>
        <dbReference type="Proteomes" id="UP000185839"/>
    </source>
</evidence>
<sequence length="522" mass="58030">MQTKNLMKTKFTFLFLLFSCAAFSQIEENKLDELIQNTLKTFDVPGISVGIVKDGKVVYSKGFGVSSLTTNQKMTDETLVGIASNSKGFTATALAMLVDEGKLNFDDKVSQYIPEFQMNDAYVSQEVTIKDLITHRAGLGLGQGDLMFFPEGGSFSVKDIVHNVRYLKPEHSFRTTLDYNNIMFIVAGEVIHRVSGLSWADFIEQRILKPVGMTASFGSYNRAKAANVSNIISAHAPVDGKVIAVPHDWNETANAAGGIISNIKDMATWADFLMNGFTTKGGKKLVSDQQIQQLWNLQISTLVALKNSYDSNFGGYGLGWFLTDVKGHKQVYHTGGLIGTVTQFTLIPDMKLGIIVLTNQQSGAAFSSITNTVKDSYLGMPQKNWLKTYGDRMSKINADFDQRKKEIFAKSEAFKKDKNGQIKGEQILGTYIDPWFGEVTILNDGKAFRIICKNSPRLKGELLPYSSNVMIAKWDDRSYDADVFVNFNLDENGKATGMKLKPISDVTDFSFDFEDLDLKRKN</sequence>
<evidence type="ECO:0000259" key="3">
    <source>
        <dbReference type="Pfam" id="PF11954"/>
    </source>
</evidence>
<dbReference type="Proteomes" id="UP000185839">
    <property type="component" value="Unassembled WGS sequence"/>
</dbReference>
<dbReference type="InterPro" id="IPR012338">
    <property type="entry name" value="Beta-lactam/transpept-like"/>
</dbReference>
<dbReference type="PANTHER" id="PTHR46825">
    <property type="entry name" value="D-ALANYL-D-ALANINE-CARBOXYPEPTIDASE/ENDOPEPTIDASE AMPH"/>
    <property type="match status" value="1"/>
</dbReference>
<dbReference type="STRING" id="713588.SAMN05421789_11267"/>
<feature type="domain" description="Peptidase S12 Pab87-related C-terminal" evidence="3">
    <location>
        <begin position="428"/>
        <end position="520"/>
    </location>
</feature>
<evidence type="ECO:0000256" key="1">
    <source>
        <dbReference type="SAM" id="SignalP"/>
    </source>
</evidence>
<dbReference type="InterPro" id="IPR050491">
    <property type="entry name" value="AmpC-like"/>
</dbReference>
<feature type="chain" id="PRO_5013315173" evidence="1">
    <location>
        <begin position="25"/>
        <end position="522"/>
    </location>
</feature>
<accession>A0A1N7N859</accession>
<organism evidence="4 5">
    <name type="scientific">Kaistella chaponensis</name>
    <dbReference type="NCBI Taxonomy" id="713588"/>
    <lineage>
        <taxon>Bacteria</taxon>
        <taxon>Pseudomonadati</taxon>
        <taxon>Bacteroidota</taxon>
        <taxon>Flavobacteriia</taxon>
        <taxon>Flavobacteriales</taxon>
        <taxon>Weeksellaceae</taxon>
        <taxon>Chryseobacterium group</taxon>
        <taxon>Kaistella</taxon>
    </lineage>
</organism>
<dbReference type="Gene3D" id="3.40.710.10">
    <property type="entry name" value="DD-peptidase/beta-lactamase superfamily"/>
    <property type="match status" value="1"/>
</dbReference>
<keyword evidence="5" id="KW-1185">Reference proteome</keyword>
<dbReference type="EMBL" id="FTOI01000012">
    <property type="protein sequence ID" value="SIS94512.1"/>
    <property type="molecule type" value="Genomic_DNA"/>
</dbReference>
<reference evidence="5" key="1">
    <citation type="submission" date="2017-01" db="EMBL/GenBank/DDBJ databases">
        <authorList>
            <person name="Varghese N."/>
            <person name="Submissions S."/>
        </authorList>
    </citation>
    <scope>NUCLEOTIDE SEQUENCE [LARGE SCALE GENOMIC DNA]</scope>
    <source>
        <strain evidence="5">DSM 23145</strain>
    </source>
</reference>
<feature type="domain" description="Beta-lactamase-related" evidence="2">
    <location>
        <begin position="31"/>
        <end position="367"/>
    </location>
</feature>
<name>A0A1N7N859_9FLAO</name>